<sequence length="282" mass="32719">MEWQAQVSAQTKPAPKHSQKAGENAIRQIMITQKSLEGYKEKLQELERYLLHEKTDIISLEIQITECHSKIECFSGALKRQTAALGLNGHADLKKLSSNAYLQLRMNAYALKARIRDRLHQHKFELERLERSYRKTVNEQKLLDHTEASVKHREPGIQKLATSYNNLCIQMLALIHQGKAPQGSIFPLPISKDWLFKLDVDDDIWQDIGLNNDSNGLPPAWLADEKVHLGIKSLLELRHCEEENHFLKERKVLVEWFSEEWNQLQKAKQYAGKKFHYIGVHI</sequence>
<dbReference type="InParanoid" id="A0A0C3DYW6"/>
<keyword evidence="4" id="KW-1185">Reference proteome</keyword>
<evidence type="ECO:0000256" key="1">
    <source>
        <dbReference type="SAM" id="Coils"/>
    </source>
</evidence>
<gene>
    <name evidence="3" type="ORF">SCLCIDRAFT_25903</name>
</gene>
<dbReference type="OrthoDB" id="3259165at2759"/>
<proteinExistence type="predicted"/>
<dbReference type="STRING" id="1036808.A0A0C3DYW6"/>
<dbReference type="Proteomes" id="UP000053989">
    <property type="component" value="Unassembled WGS sequence"/>
</dbReference>
<reference evidence="4" key="2">
    <citation type="submission" date="2015-01" db="EMBL/GenBank/DDBJ databases">
        <title>Evolutionary Origins and Diversification of the Mycorrhizal Mutualists.</title>
        <authorList>
            <consortium name="DOE Joint Genome Institute"/>
            <consortium name="Mycorrhizal Genomics Consortium"/>
            <person name="Kohler A."/>
            <person name="Kuo A."/>
            <person name="Nagy L.G."/>
            <person name="Floudas D."/>
            <person name="Copeland A."/>
            <person name="Barry K.W."/>
            <person name="Cichocki N."/>
            <person name="Veneault-Fourrey C."/>
            <person name="LaButti K."/>
            <person name="Lindquist E.A."/>
            <person name="Lipzen A."/>
            <person name="Lundell T."/>
            <person name="Morin E."/>
            <person name="Murat C."/>
            <person name="Riley R."/>
            <person name="Ohm R."/>
            <person name="Sun H."/>
            <person name="Tunlid A."/>
            <person name="Henrissat B."/>
            <person name="Grigoriev I.V."/>
            <person name="Hibbett D.S."/>
            <person name="Martin F."/>
        </authorList>
    </citation>
    <scope>NUCLEOTIDE SEQUENCE [LARGE SCALE GENOMIC DNA]</scope>
    <source>
        <strain evidence="4">Foug A</strain>
    </source>
</reference>
<feature type="coiled-coil region" evidence="1">
    <location>
        <begin position="29"/>
        <end position="56"/>
    </location>
</feature>
<protein>
    <submittedName>
        <fullName evidence="3">Uncharacterized protein</fullName>
    </submittedName>
</protein>
<evidence type="ECO:0000313" key="3">
    <source>
        <dbReference type="EMBL" id="KIM61414.1"/>
    </source>
</evidence>
<accession>A0A0C3DYW6</accession>
<dbReference type="EMBL" id="KN822052">
    <property type="protein sequence ID" value="KIM61414.1"/>
    <property type="molecule type" value="Genomic_DNA"/>
</dbReference>
<feature type="compositionally biased region" description="Polar residues" evidence="2">
    <location>
        <begin position="1"/>
        <end position="11"/>
    </location>
</feature>
<name>A0A0C3DYW6_9AGAM</name>
<organism evidence="3 4">
    <name type="scientific">Scleroderma citrinum Foug A</name>
    <dbReference type="NCBI Taxonomy" id="1036808"/>
    <lineage>
        <taxon>Eukaryota</taxon>
        <taxon>Fungi</taxon>
        <taxon>Dikarya</taxon>
        <taxon>Basidiomycota</taxon>
        <taxon>Agaricomycotina</taxon>
        <taxon>Agaricomycetes</taxon>
        <taxon>Agaricomycetidae</taxon>
        <taxon>Boletales</taxon>
        <taxon>Sclerodermatineae</taxon>
        <taxon>Sclerodermataceae</taxon>
        <taxon>Scleroderma</taxon>
    </lineage>
</organism>
<reference evidence="3 4" key="1">
    <citation type="submission" date="2014-04" db="EMBL/GenBank/DDBJ databases">
        <authorList>
            <consortium name="DOE Joint Genome Institute"/>
            <person name="Kuo A."/>
            <person name="Kohler A."/>
            <person name="Nagy L.G."/>
            <person name="Floudas D."/>
            <person name="Copeland A."/>
            <person name="Barry K.W."/>
            <person name="Cichocki N."/>
            <person name="Veneault-Fourrey C."/>
            <person name="LaButti K."/>
            <person name="Lindquist E.A."/>
            <person name="Lipzen A."/>
            <person name="Lundell T."/>
            <person name="Morin E."/>
            <person name="Murat C."/>
            <person name="Sun H."/>
            <person name="Tunlid A."/>
            <person name="Henrissat B."/>
            <person name="Grigoriev I.V."/>
            <person name="Hibbett D.S."/>
            <person name="Martin F."/>
            <person name="Nordberg H.P."/>
            <person name="Cantor M.N."/>
            <person name="Hua S.X."/>
        </authorList>
    </citation>
    <scope>NUCLEOTIDE SEQUENCE [LARGE SCALE GENOMIC DNA]</scope>
    <source>
        <strain evidence="3 4">Foug A</strain>
    </source>
</reference>
<evidence type="ECO:0000256" key="2">
    <source>
        <dbReference type="SAM" id="MobiDB-lite"/>
    </source>
</evidence>
<feature type="coiled-coil region" evidence="1">
    <location>
        <begin position="112"/>
        <end position="139"/>
    </location>
</feature>
<dbReference type="AlphaFoldDB" id="A0A0C3DYW6"/>
<feature type="region of interest" description="Disordered" evidence="2">
    <location>
        <begin position="1"/>
        <end position="22"/>
    </location>
</feature>
<evidence type="ECO:0000313" key="4">
    <source>
        <dbReference type="Proteomes" id="UP000053989"/>
    </source>
</evidence>
<keyword evidence="1" id="KW-0175">Coiled coil</keyword>
<dbReference type="HOGENOM" id="CLU_004552_9_0_1"/>